<dbReference type="SUPFAM" id="SSF55781">
    <property type="entry name" value="GAF domain-like"/>
    <property type="match status" value="1"/>
</dbReference>
<sequence length="290" mass="30285">MTSPAVATGHEAPSLRTVLTPTEAGGGSASALVPAVTRAFAVLELLAAEGEPASLSRIASSLALPKSSVHALCRTLAHLGYLRRFDDGSYFLGARVLELAHAFTSRTQVVDEFQRIWAERGDPPEETIILSVLDGPDIVYVGARPGSHPLGLAFHVGMRLPAHLAATGKAMLAFHDPAEVRARLPASLAPMVQGRGPVPIDEFLSEMADTRRRGYSIDDEGVREGIYCYGAPVLDAAGQPVAGVGVCIPKPLLPSSGERLRGVVIHVATRLSERIGGPGVAAAAISGPKS</sequence>
<evidence type="ECO:0000256" key="2">
    <source>
        <dbReference type="ARBA" id="ARBA00023125"/>
    </source>
</evidence>
<dbReference type="EMBL" id="CP110257">
    <property type="protein sequence ID" value="UZD54718.1"/>
    <property type="molecule type" value="Genomic_DNA"/>
</dbReference>
<proteinExistence type="predicted"/>
<accession>A0ABY6MRS2</accession>
<keyword evidence="1" id="KW-0805">Transcription regulation</keyword>
<dbReference type="Gene3D" id="3.30.450.40">
    <property type="match status" value="1"/>
</dbReference>
<dbReference type="Gene3D" id="1.10.10.10">
    <property type="entry name" value="Winged helix-like DNA-binding domain superfamily/Winged helix DNA-binding domain"/>
    <property type="match status" value="1"/>
</dbReference>
<dbReference type="InterPro" id="IPR014757">
    <property type="entry name" value="Tscrpt_reg_IclR_C"/>
</dbReference>
<dbReference type="PANTHER" id="PTHR30136:SF24">
    <property type="entry name" value="HTH-TYPE TRANSCRIPTIONAL REPRESSOR ALLR"/>
    <property type="match status" value="1"/>
</dbReference>
<evidence type="ECO:0000313" key="7">
    <source>
        <dbReference type="EMBL" id="UZD54718.1"/>
    </source>
</evidence>
<dbReference type="InterPro" id="IPR029016">
    <property type="entry name" value="GAF-like_dom_sf"/>
</dbReference>
<name>A0ABY6MRS2_9BURK</name>
<evidence type="ECO:0000259" key="6">
    <source>
        <dbReference type="PROSITE" id="PS51078"/>
    </source>
</evidence>
<keyword evidence="2" id="KW-0238">DNA-binding</keyword>
<evidence type="ECO:0000256" key="4">
    <source>
        <dbReference type="SAM" id="MobiDB-lite"/>
    </source>
</evidence>
<evidence type="ECO:0000256" key="3">
    <source>
        <dbReference type="ARBA" id="ARBA00023163"/>
    </source>
</evidence>
<evidence type="ECO:0000313" key="8">
    <source>
        <dbReference type="Proteomes" id="UP001163266"/>
    </source>
</evidence>
<feature type="domain" description="HTH iclR-type" evidence="5">
    <location>
        <begin position="33"/>
        <end position="94"/>
    </location>
</feature>
<keyword evidence="3" id="KW-0804">Transcription</keyword>
<dbReference type="InterPro" id="IPR036390">
    <property type="entry name" value="WH_DNA-bd_sf"/>
</dbReference>
<dbReference type="Pfam" id="PF01614">
    <property type="entry name" value="IclR_C"/>
    <property type="match status" value="1"/>
</dbReference>
<keyword evidence="8" id="KW-1185">Reference proteome</keyword>
<evidence type="ECO:0000256" key="1">
    <source>
        <dbReference type="ARBA" id="ARBA00023015"/>
    </source>
</evidence>
<gene>
    <name evidence="7" type="ORF">OMP39_13815</name>
</gene>
<dbReference type="SUPFAM" id="SSF46785">
    <property type="entry name" value="Winged helix' DNA-binding domain"/>
    <property type="match status" value="1"/>
</dbReference>
<dbReference type="PROSITE" id="PS51077">
    <property type="entry name" value="HTH_ICLR"/>
    <property type="match status" value="1"/>
</dbReference>
<dbReference type="RefSeq" id="WP_264892338.1">
    <property type="nucleotide sequence ID" value="NZ_CP110257.1"/>
</dbReference>
<dbReference type="PROSITE" id="PS51078">
    <property type="entry name" value="ICLR_ED"/>
    <property type="match status" value="1"/>
</dbReference>
<feature type="region of interest" description="Disordered" evidence="4">
    <location>
        <begin position="1"/>
        <end position="20"/>
    </location>
</feature>
<protein>
    <submittedName>
        <fullName evidence="7">IclR family transcriptional regulator</fullName>
    </submittedName>
</protein>
<reference evidence="7" key="1">
    <citation type="submission" date="2022-10" db="EMBL/GenBank/DDBJ databases">
        <title>Complete genome sequence of Schlegelella aquatica LMG 23380.</title>
        <authorList>
            <person name="Musilova J."/>
            <person name="Kourilova X."/>
            <person name="Bezdicek M."/>
            <person name="Hermankova K."/>
            <person name="Obruca S."/>
            <person name="Sedlar K."/>
        </authorList>
    </citation>
    <scope>NUCLEOTIDE SEQUENCE</scope>
    <source>
        <strain evidence="7">LMG 23380</strain>
    </source>
</reference>
<dbReference type="PANTHER" id="PTHR30136">
    <property type="entry name" value="HELIX-TURN-HELIX TRANSCRIPTIONAL REGULATOR, ICLR FAMILY"/>
    <property type="match status" value="1"/>
</dbReference>
<dbReference type="InterPro" id="IPR036388">
    <property type="entry name" value="WH-like_DNA-bd_sf"/>
</dbReference>
<dbReference type="InterPro" id="IPR050707">
    <property type="entry name" value="HTH_MetabolicPath_Reg"/>
</dbReference>
<feature type="domain" description="IclR-ED" evidence="6">
    <location>
        <begin position="95"/>
        <end position="277"/>
    </location>
</feature>
<dbReference type="SMART" id="SM00346">
    <property type="entry name" value="HTH_ICLR"/>
    <property type="match status" value="1"/>
</dbReference>
<evidence type="ECO:0000259" key="5">
    <source>
        <dbReference type="PROSITE" id="PS51077"/>
    </source>
</evidence>
<dbReference type="Proteomes" id="UP001163266">
    <property type="component" value="Chromosome"/>
</dbReference>
<dbReference type="Pfam" id="PF09339">
    <property type="entry name" value="HTH_IclR"/>
    <property type="match status" value="1"/>
</dbReference>
<organism evidence="7 8">
    <name type="scientific">Caldimonas aquatica</name>
    <dbReference type="NCBI Taxonomy" id="376175"/>
    <lineage>
        <taxon>Bacteria</taxon>
        <taxon>Pseudomonadati</taxon>
        <taxon>Pseudomonadota</taxon>
        <taxon>Betaproteobacteria</taxon>
        <taxon>Burkholderiales</taxon>
        <taxon>Sphaerotilaceae</taxon>
        <taxon>Caldimonas</taxon>
    </lineage>
</organism>
<dbReference type="InterPro" id="IPR005471">
    <property type="entry name" value="Tscrpt_reg_IclR_N"/>
</dbReference>